<evidence type="ECO:0000313" key="2">
    <source>
        <dbReference type="EMBL" id="KAH0754954.1"/>
    </source>
</evidence>
<organism evidence="2 3">
    <name type="scientific">Solanum tuberosum</name>
    <name type="common">Potato</name>
    <dbReference type="NCBI Taxonomy" id="4113"/>
    <lineage>
        <taxon>Eukaryota</taxon>
        <taxon>Viridiplantae</taxon>
        <taxon>Streptophyta</taxon>
        <taxon>Embryophyta</taxon>
        <taxon>Tracheophyta</taxon>
        <taxon>Spermatophyta</taxon>
        <taxon>Magnoliopsida</taxon>
        <taxon>eudicotyledons</taxon>
        <taxon>Gunneridae</taxon>
        <taxon>Pentapetalae</taxon>
        <taxon>asterids</taxon>
        <taxon>lamiids</taxon>
        <taxon>Solanales</taxon>
        <taxon>Solanaceae</taxon>
        <taxon>Solanoideae</taxon>
        <taxon>Solaneae</taxon>
        <taxon>Solanum</taxon>
    </lineage>
</organism>
<evidence type="ECO:0000313" key="3">
    <source>
        <dbReference type="Proteomes" id="UP000826656"/>
    </source>
</evidence>
<reference evidence="2 3" key="1">
    <citation type="journal article" date="2021" name="bioRxiv">
        <title>Chromosome-scale and haplotype-resolved genome assembly of a tetraploid potato cultivar.</title>
        <authorList>
            <person name="Sun H."/>
            <person name="Jiao W.-B."/>
            <person name="Krause K."/>
            <person name="Campoy J.A."/>
            <person name="Goel M."/>
            <person name="Folz-Donahue K."/>
            <person name="Kukat C."/>
            <person name="Huettel B."/>
            <person name="Schneeberger K."/>
        </authorList>
    </citation>
    <scope>NUCLEOTIDE SEQUENCE [LARGE SCALE GENOMIC DNA]</scope>
    <source>
        <strain evidence="2">SolTubOtavaFocal</strain>
        <tissue evidence="2">Leaves</tissue>
    </source>
</reference>
<gene>
    <name evidence="2" type="ORF">KY290_025224</name>
</gene>
<sequence>MTHKDGNELDNDEVQNQIMSQETASAEEIRILRQQMTEMYEAWMSGQAPSFQAVII</sequence>
<proteinExistence type="predicted"/>
<keyword evidence="3" id="KW-1185">Reference proteome</keyword>
<comment type="caution">
    <text evidence="2">The sequence shown here is derived from an EMBL/GenBank/DDBJ whole genome shotgun (WGS) entry which is preliminary data.</text>
</comment>
<accession>A0ABQ7UT46</accession>
<dbReference type="EMBL" id="JAIVGD010000018">
    <property type="protein sequence ID" value="KAH0754954.1"/>
    <property type="molecule type" value="Genomic_DNA"/>
</dbReference>
<protein>
    <submittedName>
        <fullName evidence="2">Uncharacterized protein</fullName>
    </submittedName>
</protein>
<name>A0ABQ7UT46_SOLTU</name>
<evidence type="ECO:0000256" key="1">
    <source>
        <dbReference type="SAM" id="MobiDB-lite"/>
    </source>
</evidence>
<dbReference type="Proteomes" id="UP000826656">
    <property type="component" value="Unassembled WGS sequence"/>
</dbReference>
<feature type="region of interest" description="Disordered" evidence="1">
    <location>
        <begin position="1"/>
        <end position="22"/>
    </location>
</feature>